<keyword evidence="4 8" id="KW-1003">Cell membrane</keyword>
<evidence type="ECO:0000256" key="6">
    <source>
        <dbReference type="ARBA" id="ARBA00022989"/>
    </source>
</evidence>
<evidence type="ECO:0000256" key="4">
    <source>
        <dbReference type="ARBA" id="ARBA00022475"/>
    </source>
</evidence>
<evidence type="ECO:0000256" key="7">
    <source>
        <dbReference type="ARBA" id="ARBA00023136"/>
    </source>
</evidence>
<organism evidence="9 10">
    <name type="scientific">Paenibacillus phyllosphaerae</name>
    <dbReference type="NCBI Taxonomy" id="274593"/>
    <lineage>
        <taxon>Bacteria</taxon>
        <taxon>Bacillati</taxon>
        <taxon>Bacillota</taxon>
        <taxon>Bacilli</taxon>
        <taxon>Bacillales</taxon>
        <taxon>Paenibacillaceae</taxon>
        <taxon>Paenibacillus</taxon>
    </lineage>
</organism>
<evidence type="ECO:0000256" key="8">
    <source>
        <dbReference type="RuleBase" id="RU363041"/>
    </source>
</evidence>
<evidence type="ECO:0000256" key="1">
    <source>
        <dbReference type="ARBA" id="ARBA00004651"/>
    </source>
</evidence>
<feature type="transmembrane region" description="Helical" evidence="8">
    <location>
        <begin position="140"/>
        <end position="169"/>
    </location>
</feature>
<dbReference type="PANTHER" id="PTHR30269:SF0">
    <property type="entry name" value="MEMBRANE TRANSPORTER PROTEIN YFCA-RELATED"/>
    <property type="match status" value="1"/>
</dbReference>
<evidence type="ECO:0000256" key="3">
    <source>
        <dbReference type="ARBA" id="ARBA00022448"/>
    </source>
</evidence>
<dbReference type="Proteomes" id="UP000570361">
    <property type="component" value="Unassembled WGS sequence"/>
</dbReference>
<evidence type="ECO:0000256" key="5">
    <source>
        <dbReference type="ARBA" id="ARBA00022692"/>
    </source>
</evidence>
<feature type="transmembrane region" description="Helical" evidence="8">
    <location>
        <begin position="78"/>
        <end position="95"/>
    </location>
</feature>
<dbReference type="EMBL" id="JACHXK010000004">
    <property type="protein sequence ID" value="MBB3110171.1"/>
    <property type="molecule type" value="Genomic_DNA"/>
</dbReference>
<sequence length="253" mass="26724">MDLSIEMIVLIVAGGFLAAFVDSVVGGGGLIAVPVLLAAGLPPHLALGTNKLAGTMSSLTSMITFARSGHIDTKLVKRLFPITVVGACGGTLLLQTIPSDFLRPLITALLVVITAYTLLRKSWGERQTYSKLTRRTGLAMAIAALGLGAYDGFFGPGTGSFLIFVFLLLGFDFVRAAGNAKVLNFGSNIASLVTFMLLGSVDYRFGLLMGVSMVIGSLVGSRMAIRKGASYVRPLFLVVSLLLIGKQVWTMLF</sequence>
<gene>
    <name evidence="9" type="ORF">FHS18_002238</name>
</gene>
<evidence type="ECO:0000313" key="9">
    <source>
        <dbReference type="EMBL" id="MBB3110171.1"/>
    </source>
</evidence>
<dbReference type="GO" id="GO:0005886">
    <property type="term" value="C:plasma membrane"/>
    <property type="evidence" value="ECO:0007669"/>
    <property type="project" value="UniProtKB-SubCell"/>
</dbReference>
<accession>A0A7W5FME4</accession>
<name>A0A7W5FME4_9BACL</name>
<reference evidence="9 10" key="1">
    <citation type="submission" date="2020-08" db="EMBL/GenBank/DDBJ databases">
        <title>Genomic Encyclopedia of Type Strains, Phase III (KMG-III): the genomes of soil and plant-associated and newly described type strains.</title>
        <authorList>
            <person name="Whitman W."/>
        </authorList>
    </citation>
    <scope>NUCLEOTIDE SEQUENCE [LARGE SCALE GENOMIC DNA]</scope>
    <source>
        <strain evidence="9 10">CECT 5862</strain>
    </source>
</reference>
<comment type="similarity">
    <text evidence="2 8">Belongs to the 4-toluene sulfonate uptake permease (TSUP) (TC 2.A.102) family.</text>
</comment>
<feature type="transmembrane region" description="Helical" evidence="8">
    <location>
        <begin position="231"/>
        <end position="249"/>
    </location>
</feature>
<dbReference type="AlphaFoldDB" id="A0A7W5FME4"/>
<feature type="transmembrane region" description="Helical" evidence="8">
    <location>
        <begin position="189"/>
        <end position="219"/>
    </location>
</feature>
<keyword evidence="7 8" id="KW-0472">Membrane</keyword>
<keyword evidence="3" id="KW-0813">Transport</keyword>
<evidence type="ECO:0000256" key="2">
    <source>
        <dbReference type="ARBA" id="ARBA00009142"/>
    </source>
</evidence>
<dbReference type="PANTHER" id="PTHR30269">
    <property type="entry name" value="TRANSMEMBRANE PROTEIN YFCA"/>
    <property type="match status" value="1"/>
</dbReference>
<keyword evidence="5 8" id="KW-0812">Transmembrane</keyword>
<dbReference type="InterPro" id="IPR052017">
    <property type="entry name" value="TSUP"/>
</dbReference>
<evidence type="ECO:0000313" key="10">
    <source>
        <dbReference type="Proteomes" id="UP000570361"/>
    </source>
</evidence>
<comment type="caution">
    <text evidence="9">The sequence shown here is derived from an EMBL/GenBank/DDBJ whole genome shotgun (WGS) entry which is preliminary data.</text>
</comment>
<comment type="subcellular location">
    <subcellularLocation>
        <location evidence="1 8">Cell membrane</location>
        <topology evidence="1 8">Multi-pass membrane protein</topology>
    </subcellularLocation>
</comment>
<feature type="transmembrane region" description="Helical" evidence="8">
    <location>
        <begin position="48"/>
        <end position="66"/>
    </location>
</feature>
<protein>
    <recommendedName>
        <fullName evidence="8">Probable membrane transporter protein</fullName>
    </recommendedName>
</protein>
<keyword evidence="6 8" id="KW-1133">Transmembrane helix</keyword>
<dbReference type="Pfam" id="PF01925">
    <property type="entry name" value="TauE"/>
    <property type="match status" value="1"/>
</dbReference>
<feature type="transmembrane region" description="Helical" evidence="8">
    <location>
        <begin position="101"/>
        <end position="119"/>
    </location>
</feature>
<dbReference type="InterPro" id="IPR002781">
    <property type="entry name" value="TM_pro_TauE-like"/>
</dbReference>
<keyword evidence="10" id="KW-1185">Reference proteome</keyword>
<proteinExistence type="inferred from homology"/>